<dbReference type="PANTHER" id="PTHR24252">
    <property type="entry name" value="ACROSIN-RELATED"/>
    <property type="match status" value="1"/>
</dbReference>
<keyword evidence="1" id="KW-1015">Disulfide bond</keyword>
<dbReference type="Gene3D" id="2.40.10.10">
    <property type="entry name" value="Trypsin-like serine proteases"/>
    <property type="match status" value="2"/>
</dbReference>
<dbReference type="AlphaFoldDB" id="A0A3B3ZJ03"/>
<dbReference type="InterPro" id="IPR043504">
    <property type="entry name" value="Peptidase_S1_PA_chymotrypsin"/>
</dbReference>
<dbReference type="InterPro" id="IPR009003">
    <property type="entry name" value="Peptidase_S1_PA"/>
</dbReference>
<organism evidence="3 4">
    <name type="scientific">Periophthalmus magnuspinnatus</name>
    <dbReference type="NCBI Taxonomy" id="409849"/>
    <lineage>
        <taxon>Eukaryota</taxon>
        <taxon>Metazoa</taxon>
        <taxon>Chordata</taxon>
        <taxon>Craniata</taxon>
        <taxon>Vertebrata</taxon>
        <taxon>Euteleostomi</taxon>
        <taxon>Actinopterygii</taxon>
        <taxon>Neopterygii</taxon>
        <taxon>Teleostei</taxon>
        <taxon>Neoteleostei</taxon>
        <taxon>Acanthomorphata</taxon>
        <taxon>Gobiaria</taxon>
        <taxon>Gobiiformes</taxon>
        <taxon>Gobioidei</taxon>
        <taxon>Gobiidae</taxon>
        <taxon>Oxudercinae</taxon>
        <taxon>Periophthalmus</taxon>
    </lineage>
</organism>
<evidence type="ECO:0000259" key="2">
    <source>
        <dbReference type="Pfam" id="PF00089"/>
    </source>
</evidence>
<evidence type="ECO:0000256" key="1">
    <source>
        <dbReference type="ARBA" id="ARBA00023157"/>
    </source>
</evidence>
<evidence type="ECO:0000313" key="3">
    <source>
        <dbReference type="Ensembl" id="ENSPMGP00000004593.1"/>
    </source>
</evidence>
<dbReference type="GO" id="GO:0006508">
    <property type="term" value="P:proteolysis"/>
    <property type="evidence" value="ECO:0007669"/>
    <property type="project" value="InterPro"/>
</dbReference>
<accession>A0A3B3ZJ03</accession>
<dbReference type="Pfam" id="PF00089">
    <property type="entry name" value="Trypsin"/>
    <property type="match status" value="1"/>
</dbReference>
<dbReference type="InterPro" id="IPR001254">
    <property type="entry name" value="Trypsin_dom"/>
</dbReference>
<keyword evidence="4" id="KW-1185">Reference proteome</keyword>
<reference evidence="3" key="1">
    <citation type="submission" date="2025-08" db="UniProtKB">
        <authorList>
            <consortium name="Ensembl"/>
        </authorList>
    </citation>
    <scope>IDENTIFICATION</scope>
</reference>
<feature type="domain" description="Peptidase S1" evidence="2">
    <location>
        <begin position="19"/>
        <end position="60"/>
    </location>
</feature>
<proteinExistence type="predicted"/>
<sequence length="92" mass="10175">FWLVRSVPVCGQAPLNTRIVGGQESSPGSWPWIVSIRPGERGKDHVCGGSLINEQWVLTADIGLKITVAGSHSFLFNSKWKNHTPQEPCFLF</sequence>
<name>A0A3B3ZJ03_9GOBI</name>
<dbReference type="Ensembl" id="ENSPMGT00000004879.1">
    <property type="protein sequence ID" value="ENSPMGP00000004593.1"/>
    <property type="gene ID" value="ENSPMGG00000003899.1"/>
</dbReference>
<protein>
    <recommendedName>
        <fullName evidence="2">Peptidase S1 domain-containing protein</fullName>
    </recommendedName>
</protein>
<dbReference type="Proteomes" id="UP000261520">
    <property type="component" value="Unplaced"/>
</dbReference>
<evidence type="ECO:0000313" key="4">
    <source>
        <dbReference type="Proteomes" id="UP000261520"/>
    </source>
</evidence>
<dbReference type="STRING" id="409849.ENSPMGP00000004593"/>
<dbReference type="PANTHER" id="PTHR24252:SF8">
    <property type="entry name" value="ACROSIN"/>
    <property type="match status" value="1"/>
</dbReference>
<dbReference type="GO" id="GO:0004252">
    <property type="term" value="F:serine-type endopeptidase activity"/>
    <property type="evidence" value="ECO:0007669"/>
    <property type="project" value="InterPro"/>
</dbReference>
<dbReference type="SUPFAM" id="SSF50494">
    <property type="entry name" value="Trypsin-like serine proteases"/>
    <property type="match status" value="1"/>
</dbReference>
<reference evidence="3" key="2">
    <citation type="submission" date="2025-09" db="UniProtKB">
        <authorList>
            <consortium name="Ensembl"/>
        </authorList>
    </citation>
    <scope>IDENTIFICATION</scope>
</reference>